<sequence>MKWPTLETVKNIPPAFITLGLVLLSKTFIDSENSVHVWIIRGLYAIAQLGCVLVLFFLYLKSRNNPDPALVVVKEDLGFGMQGEKTEKITVGVHDQRVALKEMQKIVLGFAVATFLHVKWEFIPPLVIGIFSGPNGVYHTPIVRVLLHGERAWGKLQRPWAEPVNALANQWESWNDTIASALTGEPMQKKSKKDKSSRRKQK</sequence>
<gene>
    <name evidence="3" type="ORF">THRCLA_03902</name>
</gene>
<evidence type="ECO:0008006" key="5">
    <source>
        <dbReference type="Google" id="ProtNLM"/>
    </source>
</evidence>
<feature type="region of interest" description="Disordered" evidence="1">
    <location>
        <begin position="181"/>
        <end position="202"/>
    </location>
</feature>
<keyword evidence="2" id="KW-0472">Membrane</keyword>
<comment type="caution">
    <text evidence="3">The sequence shown here is derived from an EMBL/GenBank/DDBJ whole genome shotgun (WGS) entry which is preliminary data.</text>
</comment>
<dbReference type="GO" id="GO:0005783">
    <property type="term" value="C:endoplasmic reticulum"/>
    <property type="evidence" value="ECO:0007669"/>
    <property type="project" value="InterPro"/>
</dbReference>
<dbReference type="Pfam" id="PF10032">
    <property type="entry name" value="Pho88"/>
    <property type="match status" value="1"/>
</dbReference>
<feature type="transmembrane region" description="Helical" evidence="2">
    <location>
        <begin position="35"/>
        <end position="60"/>
    </location>
</feature>
<evidence type="ECO:0000313" key="3">
    <source>
        <dbReference type="EMBL" id="OQS03806.1"/>
    </source>
</evidence>
<dbReference type="InterPro" id="IPR012098">
    <property type="entry name" value="SND3_fun"/>
</dbReference>
<dbReference type="EMBL" id="JNBS01000762">
    <property type="protein sequence ID" value="OQS03806.1"/>
    <property type="molecule type" value="Genomic_DNA"/>
</dbReference>
<protein>
    <recommendedName>
        <fullName evidence="5">Inorganic phosphate transporter</fullName>
    </recommendedName>
</protein>
<feature type="compositionally biased region" description="Basic residues" evidence="1">
    <location>
        <begin position="189"/>
        <end position="202"/>
    </location>
</feature>
<organism evidence="3 4">
    <name type="scientific">Thraustotheca clavata</name>
    <dbReference type="NCBI Taxonomy" id="74557"/>
    <lineage>
        <taxon>Eukaryota</taxon>
        <taxon>Sar</taxon>
        <taxon>Stramenopiles</taxon>
        <taxon>Oomycota</taxon>
        <taxon>Saprolegniomycetes</taxon>
        <taxon>Saprolegniales</taxon>
        <taxon>Achlyaceae</taxon>
        <taxon>Thraustotheca</taxon>
    </lineage>
</organism>
<keyword evidence="2" id="KW-1133">Transmembrane helix</keyword>
<accession>A0A1W0A0L6</accession>
<dbReference type="OrthoDB" id="18139at2759"/>
<dbReference type="PANTHER" id="PTHR28112">
    <property type="entry name" value="SRP-INDEPENDENT TARGETING PROTEIN 3"/>
    <property type="match status" value="1"/>
</dbReference>
<dbReference type="GO" id="GO:0045047">
    <property type="term" value="P:protein targeting to ER"/>
    <property type="evidence" value="ECO:0007669"/>
    <property type="project" value="InterPro"/>
</dbReference>
<reference evidence="3 4" key="1">
    <citation type="journal article" date="2014" name="Genome Biol. Evol.">
        <title>The secreted proteins of Achlya hypogyna and Thraustotheca clavata identify the ancestral oomycete secretome and reveal gene acquisitions by horizontal gene transfer.</title>
        <authorList>
            <person name="Misner I."/>
            <person name="Blouin N."/>
            <person name="Leonard G."/>
            <person name="Richards T.A."/>
            <person name="Lane C.E."/>
        </authorList>
    </citation>
    <scope>NUCLEOTIDE SEQUENCE [LARGE SCALE GENOMIC DNA]</scope>
    <source>
        <strain evidence="3 4">ATCC 34112</strain>
    </source>
</reference>
<evidence type="ECO:0000256" key="1">
    <source>
        <dbReference type="SAM" id="MobiDB-lite"/>
    </source>
</evidence>
<proteinExistence type="predicted"/>
<evidence type="ECO:0000313" key="4">
    <source>
        <dbReference type="Proteomes" id="UP000243217"/>
    </source>
</evidence>
<dbReference type="GO" id="GO:0005739">
    <property type="term" value="C:mitochondrion"/>
    <property type="evidence" value="ECO:0007669"/>
    <property type="project" value="TreeGrafter"/>
</dbReference>
<dbReference type="PANTHER" id="PTHR28112:SF1">
    <property type="entry name" value="SRP-INDEPENDENT TARGETING PROTEIN 3"/>
    <property type="match status" value="1"/>
</dbReference>
<evidence type="ECO:0000256" key="2">
    <source>
        <dbReference type="SAM" id="Phobius"/>
    </source>
</evidence>
<keyword evidence="4" id="KW-1185">Reference proteome</keyword>
<name>A0A1W0A0L6_9STRA</name>
<dbReference type="STRING" id="74557.A0A1W0A0L6"/>
<keyword evidence="2" id="KW-0812">Transmembrane</keyword>
<dbReference type="AlphaFoldDB" id="A0A1W0A0L6"/>
<dbReference type="Proteomes" id="UP000243217">
    <property type="component" value="Unassembled WGS sequence"/>
</dbReference>